<dbReference type="EC" id="2.4.2.14" evidence="3"/>
<name>A0A9Q8SBT5_9PEZI</name>
<feature type="region of interest" description="Disordered" evidence="8">
    <location>
        <begin position="505"/>
        <end position="560"/>
    </location>
</feature>
<feature type="domain" description="Glutamine amidotransferase type-2" evidence="9">
    <location>
        <begin position="2"/>
        <end position="249"/>
    </location>
</feature>
<dbReference type="InterPro" id="IPR000836">
    <property type="entry name" value="PRTase_dom"/>
</dbReference>
<gene>
    <name evidence="10" type="ORF">CLUP02_01145</name>
</gene>
<dbReference type="GeneID" id="73335197"/>
<keyword evidence="4" id="KW-0328">Glycosyltransferase</keyword>
<sequence length="1156" mass="127386">MCGILGICMGHYDRDEDNCDAAQDIHEAMYLLQHRGQDACGIATSSYGGRIFMNKDSGMAATVFKDGKRVIDLPGWMGIGHLRYPTWGSSGRAEAQPFYVNSPYGICLSHNGNLTNAAELRAFLDKDAHRHINTSSDSELMLSVFANELNETGKARINETDLFSALERTYKRIQGAWASVIMVAGYGVVAFRDPDGIRPLVWGSRKSTPNPDDDAYDYMVASESIALRQLGFKNITDVLPGQAVLFKKGCPPVFHQIQEPASYSPDIFEYVYFARPDSVIDGISVHESRNRQGIKLADNIIARLGEEAVKDIDVVIPIPETSNTAAAALAERLRKPYSMGFVKNRYVFRTFIMPGQQMRQKSVRRKLSTIDSEFKGKTVLLVDDSVVRGTTSREIVTMAREAGARKVIFSSCSPEVIHPHVHGIDLASQKDLIAHGRTNAEIAEQIGADDIIYQTVEDLVASCAELSPRDPKTQTFEIGVFSGCYVTPVSEAYLEQLDDARNSGRKRKALVASSGPVNTGPADSAETPAAKIAKTNGLAARTRADPQSPGNPADIGERPEMGYTENQKFKRGVGEGLVFWNYIAFISEVYYSGLELDDSQELIIHSNNCLVVISRRWIGGQPRLSACASYLYIVTVNVASFGVIYTKVFVGPSPRVPSTGQFSPSAPDGEEIPVSPLPFFPFPQVVVRLQAGLTGSQPPALIPVPVSFPTKGPWLRSENRWGKKLSQGPGTNFAKAWDPDDQPAHPRFDGRRPFGMTADAIIPSKPKTLLGERNPPAHWLHFIDLVNGFTGLPLLRWRHRRRGGHIFNTAPIAWTPRPLSRLLDAPFRLASRLSFSLTDTSEVHTSKPIRQAGRRRRAIISWWIRNYETGLFCHLYAPAWQSESMDMATFNRRPWVGPLEEEGDQDPRECKARAVRRSLGTGCVLAFWPTYPAKWAMPFGNSRYLSYAWQIGWAHAMQNASRAAAMSPTFLVTGMNLAKVWPGYPGLGKALHGRIIMANFEAWNQRDDGQSRRTHKGGALAPHRVFLVPNKGLGGLGLVSRFLEKNRALAHFQGPLTSGPAALHYPYGYAYHATRNRLLPEALGRGFLARAPCRLKSIRGCVAKRITPLGLLCPALSNSLPYARMLPAYSAAAVPHIVEDGLATTSLTLHPANGVL</sequence>
<comment type="similarity">
    <text evidence="2">In the C-terminal section; belongs to the purine/pyrimidine phosphoribosyltransferase family.</text>
</comment>
<comment type="pathway">
    <text evidence="1">Purine metabolism; IMP biosynthesis via de novo pathway; N(1)-(5-phospho-D-ribosyl)glycinamide from 5-phospho-alpha-D-ribose 1-diphosphate: step 1/2.</text>
</comment>
<dbReference type="InterPro" id="IPR017932">
    <property type="entry name" value="GATase_2_dom"/>
</dbReference>
<dbReference type="InterPro" id="IPR035584">
    <property type="entry name" value="PurF_N"/>
</dbReference>
<dbReference type="GO" id="GO:0009113">
    <property type="term" value="P:purine nucleobase biosynthetic process"/>
    <property type="evidence" value="ECO:0007669"/>
    <property type="project" value="InterPro"/>
</dbReference>
<dbReference type="InterPro" id="IPR029055">
    <property type="entry name" value="Ntn_hydrolases_N"/>
</dbReference>
<dbReference type="CDD" id="cd06223">
    <property type="entry name" value="PRTases_typeI"/>
    <property type="match status" value="1"/>
</dbReference>
<evidence type="ECO:0000256" key="7">
    <source>
        <dbReference type="ARBA" id="ARBA00022962"/>
    </source>
</evidence>
<keyword evidence="7" id="KW-0315">Glutamine amidotransferase</keyword>
<evidence type="ECO:0000313" key="11">
    <source>
        <dbReference type="Proteomes" id="UP000830671"/>
    </source>
</evidence>
<dbReference type="EMBL" id="CP019471">
    <property type="protein sequence ID" value="UQC74494.1"/>
    <property type="molecule type" value="Genomic_DNA"/>
</dbReference>
<dbReference type="KEGG" id="clup:CLUP02_01145"/>
<keyword evidence="5" id="KW-0808">Transferase</keyword>
<evidence type="ECO:0000256" key="3">
    <source>
        <dbReference type="ARBA" id="ARBA00011941"/>
    </source>
</evidence>
<dbReference type="RefSeq" id="XP_049136144.1">
    <property type="nucleotide sequence ID" value="XM_049280187.1"/>
</dbReference>
<dbReference type="Pfam" id="PF13522">
    <property type="entry name" value="GATase_6"/>
    <property type="match status" value="1"/>
</dbReference>
<dbReference type="Proteomes" id="UP000830671">
    <property type="component" value="Chromosome 1"/>
</dbReference>
<evidence type="ECO:0000256" key="8">
    <source>
        <dbReference type="SAM" id="MobiDB-lite"/>
    </source>
</evidence>
<evidence type="ECO:0000256" key="6">
    <source>
        <dbReference type="ARBA" id="ARBA00022755"/>
    </source>
</evidence>
<evidence type="ECO:0000259" key="9">
    <source>
        <dbReference type="PROSITE" id="PS51278"/>
    </source>
</evidence>
<evidence type="ECO:0000313" key="10">
    <source>
        <dbReference type="EMBL" id="UQC74494.1"/>
    </source>
</evidence>
<dbReference type="Gene3D" id="3.40.50.2020">
    <property type="match status" value="1"/>
</dbReference>
<dbReference type="CDD" id="cd00715">
    <property type="entry name" value="GPATase_N"/>
    <property type="match status" value="1"/>
</dbReference>
<dbReference type="SUPFAM" id="SSF53271">
    <property type="entry name" value="PRTase-like"/>
    <property type="match status" value="1"/>
</dbReference>
<evidence type="ECO:0000256" key="4">
    <source>
        <dbReference type="ARBA" id="ARBA00022676"/>
    </source>
</evidence>
<keyword evidence="11" id="KW-1185">Reference proteome</keyword>
<accession>A0A9Q8SBT5</accession>
<dbReference type="GO" id="GO:0006164">
    <property type="term" value="P:purine nucleotide biosynthetic process"/>
    <property type="evidence" value="ECO:0007669"/>
    <property type="project" value="UniProtKB-KW"/>
</dbReference>
<dbReference type="NCBIfam" id="TIGR01134">
    <property type="entry name" value="purF"/>
    <property type="match status" value="1"/>
</dbReference>
<evidence type="ECO:0000256" key="2">
    <source>
        <dbReference type="ARBA" id="ARBA00010138"/>
    </source>
</evidence>
<dbReference type="SUPFAM" id="SSF56235">
    <property type="entry name" value="N-terminal nucleophile aminohydrolases (Ntn hydrolases)"/>
    <property type="match status" value="1"/>
</dbReference>
<proteinExistence type="inferred from homology"/>
<dbReference type="Pfam" id="PF00156">
    <property type="entry name" value="Pribosyltran"/>
    <property type="match status" value="1"/>
</dbReference>
<dbReference type="PROSITE" id="PS51278">
    <property type="entry name" value="GATASE_TYPE_2"/>
    <property type="match status" value="1"/>
</dbReference>
<keyword evidence="6" id="KW-0658">Purine biosynthesis</keyword>
<protein>
    <recommendedName>
        <fullName evidence="3">amidophosphoribosyltransferase</fullName>
        <ecNumber evidence="3">2.4.2.14</ecNumber>
    </recommendedName>
</protein>
<dbReference type="GO" id="GO:0004044">
    <property type="term" value="F:amidophosphoribosyltransferase activity"/>
    <property type="evidence" value="ECO:0007669"/>
    <property type="project" value="UniProtKB-EC"/>
</dbReference>
<dbReference type="PANTHER" id="PTHR11907">
    <property type="entry name" value="AMIDOPHOSPHORIBOSYLTRANSFERASE"/>
    <property type="match status" value="1"/>
</dbReference>
<dbReference type="InterPro" id="IPR029057">
    <property type="entry name" value="PRTase-like"/>
</dbReference>
<evidence type="ECO:0000256" key="1">
    <source>
        <dbReference type="ARBA" id="ARBA00005209"/>
    </source>
</evidence>
<dbReference type="Gene3D" id="3.60.20.10">
    <property type="entry name" value="Glutamine Phosphoribosylpyrophosphate, subunit 1, domain 1"/>
    <property type="match status" value="1"/>
</dbReference>
<dbReference type="InterPro" id="IPR005854">
    <property type="entry name" value="PurF"/>
</dbReference>
<evidence type="ECO:0000256" key="5">
    <source>
        <dbReference type="ARBA" id="ARBA00022679"/>
    </source>
</evidence>
<dbReference type="AlphaFoldDB" id="A0A9Q8SBT5"/>
<dbReference type="HAMAP" id="MF_01931">
    <property type="entry name" value="PurF"/>
    <property type="match status" value="1"/>
</dbReference>
<organism evidence="10 11">
    <name type="scientific">Colletotrichum lupini</name>
    <dbReference type="NCBI Taxonomy" id="145971"/>
    <lineage>
        <taxon>Eukaryota</taxon>
        <taxon>Fungi</taxon>
        <taxon>Dikarya</taxon>
        <taxon>Ascomycota</taxon>
        <taxon>Pezizomycotina</taxon>
        <taxon>Sordariomycetes</taxon>
        <taxon>Hypocreomycetidae</taxon>
        <taxon>Glomerellales</taxon>
        <taxon>Glomerellaceae</taxon>
        <taxon>Colletotrichum</taxon>
        <taxon>Colletotrichum acutatum species complex</taxon>
    </lineage>
</organism>
<reference evidence="10" key="1">
    <citation type="journal article" date="2021" name="Mol. Plant Microbe Interact.">
        <title>Complete Genome Sequence of the Plant-Pathogenic Fungus Colletotrichum lupini.</title>
        <authorList>
            <person name="Baroncelli R."/>
            <person name="Pensec F."/>
            <person name="Da Lio D."/>
            <person name="Boufleur T."/>
            <person name="Vicente I."/>
            <person name="Sarrocco S."/>
            <person name="Picot A."/>
            <person name="Baraldi E."/>
            <person name="Sukno S."/>
            <person name="Thon M."/>
            <person name="Le Floch G."/>
        </authorList>
    </citation>
    <scope>NUCLEOTIDE SEQUENCE</scope>
    <source>
        <strain evidence="10">IMI 504893</strain>
    </source>
</reference>